<dbReference type="InterPro" id="IPR005255">
    <property type="entry name" value="PdxA_fam"/>
</dbReference>
<keyword evidence="1" id="KW-0479">Metal-binding</keyword>
<comment type="caution">
    <text evidence="4">The sequence shown here is derived from an EMBL/GenBank/DDBJ whole genome shotgun (WGS) entry which is preliminary data.</text>
</comment>
<dbReference type="PANTHER" id="PTHR30004">
    <property type="entry name" value="4-HYDROXYTHREONINE-4-PHOSPHATE DEHYDROGENASE"/>
    <property type="match status" value="1"/>
</dbReference>
<accession>A0A5C6AG59</accession>
<dbReference type="GO" id="GO:0050570">
    <property type="term" value="F:4-hydroxythreonine-4-phosphate dehydrogenase activity"/>
    <property type="evidence" value="ECO:0007669"/>
    <property type="project" value="UniProtKB-EC"/>
</dbReference>
<keyword evidence="3" id="KW-0520">NAD</keyword>
<dbReference type="Pfam" id="PF04166">
    <property type="entry name" value="PdxA"/>
    <property type="match status" value="1"/>
</dbReference>
<evidence type="ECO:0000256" key="3">
    <source>
        <dbReference type="ARBA" id="ARBA00023027"/>
    </source>
</evidence>
<keyword evidence="5" id="KW-1185">Reference proteome</keyword>
<dbReference type="EC" id="1.1.1.262" evidence="4"/>
<dbReference type="Proteomes" id="UP000316213">
    <property type="component" value="Unassembled WGS sequence"/>
</dbReference>
<evidence type="ECO:0000256" key="1">
    <source>
        <dbReference type="ARBA" id="ARBA00022723"/>
    </source>
</evidence>
<evidence type="ECO:0000313" key="5">
    <source>
        <dbReference type="Proteomes" id="UP000316213"/>
    </source>
</evidence>
<dbReference type="EMBL" id="SJPM01000003">
    <property type="protein sequence ID" value="TWT98954.1"/>
    <property type="molecule type" value="Genomic_DNA"/>
</dbReference>
<dbReference type="SUPFAM" id="SSF53659">
    <property type="entry name" value="Isocitrate/Isopropylmalate dehydrogenase-like"/>
    <property type="match status" value="1"/>
</dbReference>
<gene>
    <name evidence="4" type="primary">pdxA_1</name>
    <name evidence="4" type="ORF">Pla100_21200</name>
</gene>
<evidence type="ECO:0000313" key="4">
    <source>
        <dbReference type="EMBL" id="TWT98954.1"/>
    </source>
</evidence>
<dbReference type="PANTHER" id="PTHR30004:SF6">
    <property type="entry name" value="D-THREONATE 4-PHOSPHATE DEHYDROGENASE"/>
    <property type="match status" value="1"/>
</dbReference>
<dbReference type="GO" id="GO:0046872">
    <property type="term" value="F:metal ion binding"/>
    <property type="evidence" value="ECO:0007669"/>
    <property type="project" value="UniProtKB-KW"/>
</dbReference>
<organism evidence="4 5">
    <name type="scientific">Neorhodopirellula pilleata</name>
    <dbReference type="NCBI Taxonomy" id="2714738"/>
    <lineage>
        <taxon>Bacteria</taxon>
        <taxon>Pseudomonadati</taxon>
        <taxon>Planctomycetota</taxon>
        <taxon>Planctomycetia</taxon>
        <taxon>Pirellulales</taxon>
        <taxon>Pirellulaceae</taxon>
        <taxon>Neorhodopirellula</taxon>
    </lineage>
</organism>
<proteinExistence type="predicted"/>
<dbReference type="Gene3D" id="3.40.718.10">
    <property type="entry name" value="Isopropylmalate Dehydrogenase"/>
    <property type="match status" value="1"/>
</dbReference>
<reference evidence="4 5" key="1">
    <citation type="submission" date="2019-02" db="EMBL/GenBank/DDBJ databases">
        <title>Deep-cultivation of Planctomycetes and their phenomic and genomic characterization uncovers novel biology.</title>
        <authorList>
            <person name="Wiegand S."/>
            <person name="Jogler M."/>
            <person name="Boedeker C."/>
            <person name="Pinto D."/>
            <person name="Vollmers J."/>
            <person name="Rivas-Marin E."/>
            <person name="Kohn T."/>
            <person name="Peeters S.H."/>
            <person name="Heuer A."/>
            <person name="Rast P."/>
            <person name="Oberbeckmann S."/>
            <person name="Bunk B."/>
            <person name="Jeske O."/>
            <person name="Meyerdierks A."/>
            <person name="Storesund J.E."/>
            <person name="Kallscheuer N."/>
            <person name="Luecker S."/>
            <person name="Lage O.M."/>
            <person name="Pohl T."/>
            <person name="Merkel B.J."/>
            <person name="Hornburger P."/>
            <person name="Mueller R.-W."/>
            <person name="Bruemmer F."/>
            <person name="Labrenz M."/>
            <person name="Spormann A.M."/>
            <person name="Op Den Camp H."/>
            <person name="Overmann J."/>
            <person name="Amann R."/>
            <person name="Jetten M.S.M."/>
            <person name="Mascher T."/>
            <person name="Medema M.H."/>
            <person name="Devos D.P."/>
            <person name="Kaster A.-K."/>
            <person name="Ovreas L."/>
            <person name="Rohde M."/>
            <person name="Galperin M.Y."/>
            <person name="Jogler C."/>
        </authorList>
    </citation>
    <scope>NUCLEOTIDE SEQUENCE [LARGE SCALE GENOMIC DNA]</scope>
    <source>
        <strain evidence="4 5">Pla100</strain>
    </source>
</reference>
<dbReference type="AlphaFoldDB" id="A0A5C6AG59"/>
<evidence type="ECO:0000256" key="2">
    <source>
        <dbReference type="ARBA" id="ARBA00023002"/>
    </source>
</evidence>
<protein>
    <submittedName>
        <fullName evidence="4">4-hydroxythreonine-4-phosphate dehydrogenase</fullName>
        <ecNumber evidence="4">1.1.1.262</ecNumber>
    </submittedName>
</protein>
<sequence length="382" mass="40912">MLRGLRKLHAEFKKRVQCLRSRAVSSPSILAVTMGDPAGVGPEVCLKAARLCRGTEGLVLFGDADVFSQLARQAELPLPEVANSLGDAVAIARDVGVAVYHIESLGGRWEPGRVSALTGEASYRYITAAIDAALAGQVDGVVTGPIHKEALRLSGVPYPGHTEIFEALTKSSRACMMLTSDALTCSFVTTHVGLCEVPGLISTERVLDVIELTDEAVRNIHGRASRLVVCGLNPHAGEGGLFGDREEERLIIPAIESARARGMKIDGPLPPDTAFLPARRERTDAFICMYHDQGHIPLKALSFETAVNTTLGLPIVRTSVDHGTALDIAWKDFNADPTSMLQAIALASKFVPRGGDFQSPIANNPLIKLAPESRHHGEELHS</sequence>
<dbReference type="GO" id="GO:0051287">
    <property type="term" value="F:NAD binding"/>
    <property type="evidence" value="ECO:0007669"/>
    <property type="project" value="InterPro"/>
</dbReference>
<name>A0A5C6AG59_9BACT</name>
<dbReference type="NCBIfam" id="TIGR00557">
    <property type="entry name" value="pdxA"/>
    <property type="match status" value="1"/>
</dbReference>
<keyword evidence="2 4" id="KW-0560">Oxidoreductase</keyword>